<protein>
    <submittedName>
        <fullName evidence="1">Uncharacterized protein</fullName>
    </submittedName>
</protein>
<organism evidence="1 2">
    <name type="scientific">Prolixibacter denitrificans</name>
    <dbReference type="NCBI Taxonomy" id="1541063"/>
    <lineage>
        <taxon>Bacteria</taxon>
        <taxon>Pseudomonadati</taxon>
        <taxon>Bacteroidota</taxon>
        <taxon>Bacteroidia</taxon>
        <taxon>Marinilabiliales</taxon>
        <taxon>Prolixibacteraceae</taxon>
        <taxon>Prolixibacter</taxon>
    </lineage>
</organism>
<proteinExistence type="predicted"/>
<dbReference type="EMBL" id="BLAU01000001">
    <property type="protein sequence ID" value="GET23327.1"/>
    <property type="molecule type" value="Genomic_DNA"/>
</dbReference>
<evidence type="ECO:0000313" key="1">
    <source>
        <dbReference type="EMBL" id="GET23327.1"/>
    </source>
</evidence>
<sequence length="76" mass="8646">MKSMAMTKMIATMGRNKGLSSNLLKASILNESFLINKINITEINMGEISPTFFKLKISIWKYLNPVVRIIKAKNKK</sequence>
<name>A0ABQ0ZPC3_9BACT</name>
<keyword evidence="2" id="KW-1185">Reference proteome</keyword>
<accession>A0ABQ0ZPC3</accession>
<reference evidence="1 2" key="1">
    <citation type="submission" date="2019-10" db="EMBL/GenBank/DDBJ databases">
        <title>Prolixibacter strains distinguished by the presence of nitrate reductase genes were adept at nitrate-dependent anaerobic corrosion of metallic iron and carbon steel.</title>
        <authorList>
            <person name="Iino T."/>
            <person name="Shono N."/>
            <person name="Ito K."/>
            <person name="Nakamura R."/>
            <person name="Sueoka K."/>
            <person name="Harayama S."/>
            <person name="Ohkuma M."/>
        </authorList>
    </citation>
    <scope>NUCLEOTIDE SEQUENCE [LARGE SCALE GENOMIC DNA]</scope>
    <source>
        <strain evidence="1 2">MIC1-1</strain>
    </source>
</reference>
<evidence type="ECO:0000313" key="2">
    <source>
        <dbReference type="Proteomes" id="UP000396862"/>
    </source>
</evidence>
<comment type="caution">
    <text evidence="1">The sequence shown here is derived from an EMBL/GenBank/DDBJ whole genome shotgun (WGS) entry which is preliminary data.</text>
</comment>
<dbReference type="Proteomes" id="UP000396862">
    <property type="component" value="Unassembled WGS sequence"/>
</dbReference>
<gene>
    <name evidence="1" type="ORF">JCM18694_35730</name>
</gene>